<dbReference type="RefSeq" id="WP_009366294.1">
    <property type="nucleotide sequence ID" value="NZ_FOTC01000002.1"/>
</dbReference>
<name>A0A1I4ECB0_9EURY</name>
<feature type="compositionally biased region" description="Basic and acidic residues" evidence="1">
    <location>
        <begin position="28"/>
        <end position="42"/>
    </location>
</feature>
<organism evidence="2 3">
    <name type="scientific">Halogranum rubrum</name>
    <dbReference type="NCBI Taxonomy" id="553466"/>
    <lineage>
        <taxon>Archaea</taxon>
        <taxon>Methanobacteriati</taxon>
        <taxon>Methanobacteriota</taxon>
        <taxon>Stenosarchaea group</taxon>
        <taxon>Halobacteria</taxon>
        <taxon>Halobacteriales</taxon>
        <taxon>Haloferacaceae</taxon>
    </lineage>
</organism>
<proteinExistence type="predicted"/>
<feature type="region of interest" description="Disordered" evidence="1">
    <location>
        <begin position="22"/>
        <end position="42"/>
    </location>
</feature>
<dbReference type="EMBL" id="FOTC01000002">
    <property type="protein sequence ID" value="SFL03385.1"/>
    <property type="molecule type" value="Genomic_DNA"/>
</dbReference>
<protein>
    <submittedName>
        <fullName evidence="2">Uncharacterized protein</fullName>
    </submittedName>
</protein>
<evidence type="ECO:0000313" key="3">
    <source>
        <dbReference type="Proteomes" id="UP000199607"/>
    </source>
</evidence>
<dbReference type="AlphaFoldDB" id="A0A1I4ECB0"/>
<accession>A0A1I4ECB0</accession>
<evidence type="ECO:0000313" key="2">
    <source>
        <dbReference type="EMBL" id="SFL03385.1"/>
    </source>
</evidence>
<reference evidence="3" key="1">
    <citation type="submission" date="2016-10" db="EMBL/GenBank/DDBJ databases">
        <authorList>
            <person name="Varghese N."/>
            <person name="Submissions S."/>
        </authorList>
    </citation>
    <scope>NUCLEOTIDE SEQUENCE [LARGE SCALE GENOMIC DNA]</scope>
    <source>
        <strain evidence="3">CGMCC 1.7738</strain>
    </source>
</reference>
<evidence type="ECO:0000256" key="1">
    <source>
        <dbReference type="SAM" id="MobiDB-lite"/>
    </source>
</evidence>
<keyword evidence="3" id="KW-1185">Reference proteome</keyword>
<gene>
    <name evidence="2" type="ORF">SAMN04487950_2073</name>
</gene>
<dbReference type="Proteomes" id="UP000199607">
    <property type="component" value="Unassembled WGS sequence"/>
</dbReference>
<sequence length="42" mass="4686">MSTTGYSCQECAWTVNEDDVGEMSSQALDHHNETGHHVEYGE</sequence>